<evidence type="ECO:0000313" key="2">
    <source>
        <dbReference type="EMBL" id="KAI4530461.1"/>
    </source>
</evidence>
<reference evidence="2" key="1">
    <citation type="submission" date="2022-03" db="EMBL/GenBank/DDBJ databases">
        <title>Genomic analyses of argali, domestic sheep and their hybrids provide insights into chromosomal evolution, heterosis and genetic basis of agronomic traits.</title>
        <authorList>
            <person name="Li M."/>
        </authorList>
    </citation>
    <scope>NUCLEOTIDE SEQUENCE</scope>
    <source>
        <strain evidence="2">CAU-MHL-2022a</strain>
        <tissue evidence="2">Skin</tissue>
    </source>
</reference>
<dbReference type="EMBL" id="JAKZEL010000025">
    <property type="protein sequence ID" value="KAI4530461.1"/>
    <property type="molecule type" value="Genomic_DNA"/>
</dbReference>
<organism evidence="2 3">
    <name type="scientific">Ovis ammon polii</name>
    <dbReference type="NCBI Taxonomy" id="230172"/>
    <lineage>
        <taxon>Eukaryota</taxon>
        <taxon>Metazoa</taxon>
        <taxon>Chordata</taxon>
        <taxon>Craniata</taxon>
        <taxon>Vertebrata</taxon>
        <taxon>Euteleostomi</taxon>
        <taxon>Mammalia</taxon>
        <taxon>Eutheria</taxon>
        <taxon>Laurasiatheria</taxon>
        <taxon>Artiodactyla</taxon>
        <taxon>Ruminantia</taxon>
        <taxon>Pecora</taxon>
        <taxon>Bovidae</taxon>
        <taxon>Caprinae</taxon>
        <taxon>Ovis</taxon>
    </lineage>
</organism>
<sequence length="189" mass="20739">FFSTNSEERAKNQKNPAGFVVTYTQKRTEAEPRSPSRKWASCRPGTSDSQDFLSFEENPGSPDSHRVKAVQSDRKSSFPDLPVDEIHCNDLDKVQENGSLPELPSPLKIGLLPWGDADLMYQAGSPPKAMTPGSVSTRSLLNFPSGSEGSARYGRQERINVGFSRKQITCGINPGLDSVFMTGFLNDNP</sequence>
<feature type="region of interest" description="Disordered" evidence="1">
    <location>
        <begin position="1"/>
        <end position="83"/>
    </location>
</feature>
<feature type="compositionally biased region" description="Basic and acidic residues" evidence="1">
    <location>
        <begin position="1"/>
        <end position="11"/>
    </location>
</feature>
<protein>
    <submittedName>
        <fullName evidence="2">Uncharacterized protein</fullName>
    </submittedName>
</protein>
<comment type="caution">
    <text evidence="2">The sequence shown here is derived from an EMBL/GenBank/DDBJ whole genome shotgun (WGS) entry which is preliminary data.</text>
</comment>
<accession>A0AAD4TPQ7</accession>
<dbReference type="Proteomes" id="UP001214576">
    <property type="component" value="Unassembled WGS sequence"/>
</dbReference>
<feature type="compositionally biased region" description="Basic and acidic residues" evidence="1">
    <location>
        <begin position="63"/>
        <end position="77"/>
    </location>
</feature>
<evidence type="ECO:0000313" key="3">
    <source>
        <dbReference type="Proteomes" id="UP001214576"/>
    </source>
</evidence>
<evidence type="ECO:0000256" key="1">
    <source>
        <dbReference type="SAM" id="MobiDB-lite"/>
    </source>
</evidence>
<gene>
    <name evidence="2" type="ORF">MG293_019350</name>
</gene>
<name>A0AAD4TPQ7_OVIAM</name>
<proteinExistence type="predicted"/>
<keyword evidence="3" id="KW-1185">Reference proteome</keyword>
<feature type="non-terminal residue" evidence="2">
    <location>
        <position position="1"/>
    </location>
</feature>
<dbReference type="AlphaFoldDB" id="A0AAD4TPQ7"/>